<dbReference type="GO" id="GO:0046872">
    <property type="term" value="F:metal ion binding"/>
    <property type="evidence" value="ECO:0007669"/>
    <property type="project" value="UniProtKB-UniRule"/>
</dbReference>
<keyword evidence="11 14" id="KW-0482">Metalloprotease</keyword>
<dbReference type="PANTHER" id="PTHR39188:SF3">
    <property type="entry name" value="STAGE IV SPORULATION PROTEIN FB"/>
    <property type="match status" value="1"/>
</dbReference>
<evidence type="ECO:0000313" key="19">
    <source>
        <dbReference type="EMBL" id="HGE66580.1"/>
    </source>
</evidence>
<dbReference type="PIRSF" id="PIRSF006404">
    <property type="entry name" value="UCP006404_Pept_M50_CBS"/>
    <property type="match status" value="1"/>
</dbReference>
<evidence type="ECO:0000256" key="8">
    <source>
        <dbReference type="ARBA" id="ARBA00022801"/>
    </source>
</evidence>
<dbReference type="CDD" id="cd04801">
    <property type="entry name" value="CBS_pair_peptidase_M50"/>
    <property type="match status" value="1"/>
</dbReference>
<name>A0A7C4S6I9_9EURY</name>
<keyword evidence="10 14" id="KW-1133">Transmembrane helix</keyword>
<keyword evidence="3 14" id="KW-1003">Cell membrane</keyword>
<dbReference type="SMART" id="SM00116">
    <property type="entry name" value="CBS"/>
    <property type="match status" value="2"/>
</dbReference>
<keyword evidence="12 17" id="KW-0129">CBS domain</keyword>
<keyword evidence="8 14" id="KW-0378">Hydrolase</keyword>
<dbReference type="Gene3D" id="3.10.580.10">
    <property type="entry name" value="CBS-domain"/>
    <property type="match status" value="2"/>
</dbReference>
<feature type="domain" description="CBS" evidence="18">
    <location>
        <begin position="234"/>
        <end position="291"/>
    </location>
</feature>
<evidence type="ECO:0000256" key="17">
    <source>
        <dbReference type="PROSITE-ProRule" id="PRU00703"/>
    </source>
</evidence>
<accession>A0A7C4S6I9</accession>
<evidence type="ECO:0000256" key="1">
    <source>
        <dbReference type="ARBA" id="ARBA00004651"/>
    </source>
</evidence>
<keyword evidence="13 14" id="KW-0472">Membrane</keyword>
<feature type="binding site" evidence="16">
    <location>
        <position position="157"/>
    </location>
    <ligand>
        <name>Zn(2+)</name>
        <dbReference type="ChEBI" id="CHEBI:29105"/>
        <note>catalytic</note>
    </ligand>
</feature>
<feature type="transmembrane region" description="Helical" evidence="14">
    <location>
        <begin position="186"/>
        <end position="210"/>
    </location>
</feature>
<keyword evidence="6 14" id="KW-0479">Metal-binding</keyword>
<evidence type="ECO:0000256" key="14">
    <source>
        <dbReference type="PIRNR" id="PIRNR006404"/>
    </source>
</evidence>
<dbReference type="PROSITE" id="PS51371">
    <property type="entry name" value="CBS"/>
    <property type="match status" value="2"/>
</dbReference>
<dbReference type="InterPro" id="IPR000644">
    <property type="entry name" value="CBS_dom"/>
</dbReference>
<dbReference type="AlphaFoldDB" id="A0A7C4S6I9"/>
<dbReference type="GO" id="GO:0005886">
    <property type="term" value="C:plasma membrane"/>
    <property type="evidence" value="ECO:0007669"/>
    <property type="project" value="UniProtKB-SubCell"/>
</dbReference>
<dbReference type="Pfam" id="PF02163">
    <property type="entry name" value="Peptidase_M50"/>
    <property type="match status" value="2"/>
</dbReference>
<evidence type="ECO:0000256" key="16">
    <source>
        <dbReference type="PIRSR" id="PIRSR006404-2"/>
    </source>
</evidence>
<dbReference type="EMBL" id="DTAK01000038">
    <property type="protein sequence ID" value="HGU59546.1"/>
    <property type="molecule type" value="Genomic_DNA"/>
</dbReference>
<evidence type="ECO:0000256" key="5">
    <source>
        <dbReference type="ARBA" id="ARBA00022692"/>
    </source>
</evidence>
<dbReference type="Pfam" id="PF00571">
    <property type="entry name" value="CBS"/>
    <property type="match status" value="2"/>
</dbReference>
<dbReference type="EMBL" id="DTPI01000031">
    <property type="protein sequence ID" value="HGE66580.1"/>
    <property type="molecule type" value="Genomic_DNA"/>
</dbReference>
<evidence type="ECO:0000259" key="18">
    <source>
        <dbReference type="PROSITE" id="PS51371"/>
    </source>
</evidence>
<feature type="transmembrane region" description="Helical" evidence="14">
    <location>
        <begin position="79"/>
        <end position="97"/>
    </location>
</feature>
<evidence type="ECO:0000256" key="11">
    <source>
        <dbReference type="ARBA" id="ARBA00023049"/>
    </source>
</evidence>
<feature type="transmembrane region" description="Helical" evidence="14">
    <location>
        <begin position="137"/>
        <end position="156"/>
    </location>
</feature>
<gene>
    <name evidence="21" type="ORF">ENL48_02565</name>
    <name evidence="20" type="ORF">ENT89_05165</name>
    <name evidence="19" type="ORF">ENX77_05625</name>
</gene>
<feature type="binding site" evidence="16">
    <location>
        <position position="68"/>
    </location>
    <ligand>
        <name>Zn(2+)</name>
        <dbReference type="ChEBI" id="CHEBI:29105"/>
        <note>catalytic</note>
    </ligand>
</feature>
<keyword evidence="5 14" id="KW-0812">Transmembrane</keyword>
<keyword evidence="4 14" id="KW-0645">Protease</keyword>
<dbReference type="EMBL" id="DRUC01000044">
    <property type="protein sequence ID" value="HHF48097.1"/>
    <property type="molecule type" value="Genomic_DNA"/>
</dbReference>
<dbReference type="InterPro" id="IPR046342">
    <property type="entry name" value="CBS_dom_sf"/>
</dbReference>
<feature type="binding site" evidence="16">
    <location>
        <position position="64"/>
    </location>
    <ligand>
        <name>Zn(2+)</name>
        <dbReference type="ChEBI" id="CHEBI:29105"/>
        <note>catalytic</note>
    </ligand>
</feature>
<evidence type="ECO:0000256" key="4">
    <source>
        <dbReference type="ARBA" id="ARBA00022670"/>
    </source>
</evidence>
<dbReference type="InterPro" id="IPR008915">
    <property type="entry name" value="Peptidase_M50"/>
</dbReference>
<proteinExistence type="inferred from homology"/>
<protein>
    <recommendedName>
        <fullName evidence="14">Zinc metalloprotease</fullName>
    </recommendedName>
</protein>
<feature type="active site" evidence="15">
    <location>
        <position position="65"/>
    </location>
</feature>
<evidence type="ECO:0000256" key="12">
    <source>
        <dbReference type="ARBA" id="ARBA00023122"/>
    </source>
</evidence>
<keyword evidence="9 14" id="KW-0862">Zinc</keyword>
<dbReference type="GO" id="GO:0006508">
    <property type="term" value="P:proteolysis"/>
    <property type="evidence" value="ECO:0007669"/>
    <property type="project" value="UniProtKB-KW"/>
</dbReference>
<dbReference type="PANTHER" id="PTHR39188">
    <property type="entry name" value="MEMBRANE-ASSOCIATED ZINC METALLOPROTEASE M50B"/>
    <property type="match status" value="1"/>
</dbReference>
<evidence type="ECO:0000256" key="13">
    <source>
        <dbReference type="ARBA" id="ARBA00023136"/>
    </source>
</evidence>
<evidence type="ECO:0000256" key="2">
    <source>
        <dbReference type="ARBA" id="ARBA00007931"/>
    </source>
</evidence>
<evidence type="ECO:0000256" key="7">
    <source>
        <dbReference type="ARBA" id="ARBA00022737"/>
    </source>
</evidence>
<evidence type="ECO:0000256" key="9">
    <source>
        <dbReference type="ARBA" id="ARBA00022833"/>
    </source>
</evidence>
<feature type="transmembrane region" description="Helical" evidence="14">
    <location>
        <begin position="45"/>
        <end position="67"/>
    </location>
</feature>
<evidence type="ECO:0000256" key="6">
    <source>
        <dbReference type="ARBA" id="ARBA00022723"/>
    </source>
</evidence>
<sequence>MSSVKIFSVKGIDVKVHYSLILVIFLFSYVFYVMPPPYGFRDVSYSLPLSILASVSLLISVLLHELGHSLLSLRKGIRVREIILFIFGGIAVLETQPKGKDELVVSLVGPLVSLVIAFAFYLISLSGIPLLKEFSDVFFRVNLVIALFNLLPAFPLDGGRILRGYLTEKIGFRKATIICGELGKSLAIFLAIIGLFYNIWLTLIAIFIYLGASEEEKLSKIESIFEKLRVRDIMTRYVKTVSPEMTVEEFIEFVFENKHLGYPVTDNGKVIGMITLHDVVGKDKHMKIKDIMKTNVVSLSPDDSAFKAFKIVNETGLGRIPVIENGKLVGIVSKTDLVRVMQIMEVLNVE</sequence>
<comment type="caution">
    <text evidence="20">The sequence shown here is derived from an EMBL/GenBank/DDBJ whole genome shotgun (WGS) entry which is preliminary data.</text>
</comment>
<reference evidence="20" key="1">
    <citation type="journal article" date="2020" name="mSystems">
        <title>Genome- and Community-Level Interaction Insights into Carbon Utilization and Element Cycling Functions of Hydrothermarchaeota in Hydrothermal Sediment.</title>
        <authorList>
            <person name="Zhou Z."/>
            <person name="Liu Y."/>
            <person name="Xu W."/>
            <person name="Pan J."/>
            <person name="Luo Z.H."/>
            <person name="Li M."/>
        </authorList>
    </citation>
    <scope>NUCLEOTIDE SEQUENCE [LARGE SCALE GENOMIC DNA]</scope>
    <source>
        <strain evidence="21">SpSt-10</strain>
        <strain evidence="20">SpSt-62</strain>
        <strain evidence="19">SpSt-97</strain>
    </source>
</reference>
<dbReference type="InterPro" id="IPR016483">
    <property type="entry name" value="UCP006404_Pept_M50_CBS"/>
</dbReference>
<comment type="cofactor">
    <cofactor evidence="14 16">
        <name>Zn(2+)</name>
        <dbReference type="ChEBI" id="CHEBI:29105"/>
    </cofactor>
    <text evidence="14 16">Binds 1 zinc ion per subunit.</text>
</comment>
<dbReference type="SUPFAM" id="SSF54631">
    <property type="entry name" value="CBS-domain pair"/>
    <property type="match status" value="1"/>
</dbReference>
<comment type="subcellular location">
    <subcellularLocation>
        <location evidence="1 14">Cell membrane</location>
        <topology evidence="1 14">Multi-pass membrane protein</topology>
    </subcellularLocation>
</comment>
<evidence type="ECO:0000256" key="10">
    <source>
        <dbReference type="ARBA" id="ARBA00022989"/>
    </source>
</evidence>
<dbReference type="CDD" id="cd06164">
    <property type="entry name" value="S2P-M50_SpoIVFB_CBS"/>
    <property type="match status" value="1"/>
</dbReference>
<evidence type="ECO:0000313" key="21">
    <source>
        <dbReference type="EMBL" id="HHF48097.1"/>
    </source>
</evidence>
<dbReference type="GO" id="GO:0008237">
    <property type="term" value="F:metallopeptidase activity"/>
    <property type="evidence" value="ECO:0007669"/>
    <property type="project" value="UniProtKB-UniRule"/>
</dbReference>
<evidence type="ECO:0000256" key="15">
    <source>
        <dbReference type="PIRSR" id="PIRSR006404-1"/>
    </source>
</evidence>
<feature type="transmembrane region" description="Helical" evidence="14">
    <location>
        <begin position="12"/>
        <end position="33"/>
    </location>
</feature>
<keyword evidence="7" id="KW-0677">Repeat</keyword>
<evidence type="ECO:0000256" key="3">
    <source>
        <dbReference type="ARBA" id="ARBA00022475"/>
    </source>
</evidence>
<evidence type="ECO:0000313" key="20">
    <source>
        <dbReference type="EMBL" id="HGU59546.1"/>
    </source>
</evidence>
<feature type="transmembrane region" description="Helical" evidence="14">
    <location>
        <begin position="103"/>
        <end position="125"/>
    </location>
</feature>
<organism evidence="20">
    <name type="scientific">Geoglobus ahangari</name>
    <dbReference type="NCBI Taxonomy" id="113653"/>
    <lineage>
        <taxon>Archaea</taxon>
        <taxon>Methanobacteriati</taxon>
        <taxon>Methanobacteriota</taxon>
        <taxon>Archaeoglobi</taxon>
        <taxon>Archaeoglobales</taxon>
        <taxon>Archaeoglobaceae</taxon>
        <taxon>Geoglobus</taxon>
    </lineage>
</organism>
<comment type="similarity">
    <text evidence="2 14">Belongs to the peptidase M50B family.</text>
</comment>
<feature type="domain" description="CBS" evidence="18">
    <location>
        <begin position="292"/>
        <end position="349"/>
    </location>
</feature>